<evidence type="ECO:0000256" key="5">
    <source>
        <dbReference type="PIRNR" id="PIRNR036492"/>
    </source>
</evidence>
<comment type="similarity">
    <text evidence="1 5">Belongs to the aldehyde dehydrogenase family.</text>
</comment>
<proteinExistence type="inferred from homology"/>
<dbReference type="GO" id="GO:0009737">
    <property type="term" value="P:response to abscisic acid"/>
    <property type="evidence" value="ECO:0007669"/>
    <property type="project" value="UniProtKB-ARBA"/>
</dbReference>
<dbReference type="SUPFAM" id="SSF53720">
    <property type="entry name" value="ALDH-like"/>
    <property type="match status" value="1"/>
</dbReference>
<evidence type="ECO:0000256" key="3">
    <source>
        <dbReference type="ARBA" id="ARBA00023027"/>
    </source>
</evidence>
<reference evidence="8" key="1">
    <citation type="submission" date="2022-06" db="EMBL/GenBank/DDBJ databases">
        <title>Uncovering the hologenomic basis of an extraordinary plant invasion.</title>
        <authorList>
            <person name="Bieker V.C."/>
            <person name="Martin M.D."/>
            <person name="Gilbert T."/>
            <person name="Hodgins K."/>
            <person name="Battlay P."/>
            <person name="Petersen B."/>
            <person name="Wilson J."/>
        </authorList>
    </citation>
    <scope>NUCLEOTIDE SEQUENCE</scope>
    <source>
        <strain evidence="8">AA19_3_7</strain>
        <tissue evidence="8">Leaf</tissue>
    </source>
</reference>
<dbReference type="FunFam" id="3.40.309.10:FF:000003">
    <property type="entry name" value="Aldehyde dehydrogenase"/>
    <property type="match status" value="1"/>
</dbReference>
<gene>
    <name evidence="8" type="ORF">M8C21_008288</name>
</gene>
<dbReference type="InterPro" id="IPR016161">
    <property type="entry name" value="Ald_DH/histidinol_DH"/>
</dbReference>
<name>A0AAD5G467_AMBAR</name>
<dbReference type="InterPro" id="IPR015590">
    <property type="entry name" value="Aldehyde_DH_dom"/>
</dbReference>
<feature type="domain" description="Aldehyde dehydrogenase" evidence="7">
    <location>
        <begin position="14"/>
        <end position="465"/>
    </location>
</feature>
<dbReference type="GO" id="GO:0006081">
    <property type="term" value="P:aldehyde metabolic process"/>
    <property type="evidence" value="ECO:0007669"/>
    <property type="project" value="InterPro"/>
</dbReference>
<dbReference type="FunFam" id="3.40.605.10:FF:000004">
    <property type="entry name" value="Aldehyde dehydrogenase"/>
    <property type="match status" value="1"/>
</dbReference>
<evidence type="ECO:0000313" key="8">
    <source>
        <dbReference type="EMBL" id="KAI7726941.1"/>
    </source>
</evidence>
<dbReference type="EMBL" id="JAMZMK010011478">
    <property type="protein sequence ID" value="KAI7726941.1"/>
    <property type="molecule type" value="Genomic_DNA"/>
</dbReference>
<dbReference type="PANTHER" id="PTHR43570">
    <property type="entry name" value="ALDEHYDE DEHYDROGENASE"/>
    <property type="match status" value="1"/>
</dbReference>
<keyword evidence="2 5" id="KW-0560">Oxidoreductase</keyword>
<evidence type="ECO:0000259" key="7">
    <source>
        <dbReference type="Pfam" id="PF00171"/>
    </source>
</evidence>
<organism evidence="8 9">
    <name type="scientific">Ambrosia artemisiifolia</name>
    <name type="common">Common ragweed</name>
    <dbReference type="NCBI Taxonomy" id="4212"/>
    <lineage>
        <taxon>Eukaryota</taxon>
        <taxon>Viridiplantae</taxon>
        <taxon>Streptophyta</taxon>
        <taxon>Embryophyta</taxon>
        <taxon>Tracheophyta</taxon>
        <taxon>Spermatophyta</taxon>
        <taxon>Magnoliopsida</taxon>
        <taxon>eudicotyledons</taxon>
        <taxon>Gunneridae</taxon>
        <taxon>Pentapetalae</taxon>
        <taxon>asterids</taxon>
        <taxon>campanulids</taxon>
        <taxon>Asterales</taxon>
        <taxon>Asteraceae</taxon>
        <taxon>Asteroideae</taxon>
        <taxon>Heliantheae alliance</taxon>
        <taxon>Heliantheae</taxon>
        <taxon>Ambrosia</taxon>
    </lineage>
</organism>
<accession>A0AAD5G467</accession>
<dbReference type="InterPro" id="IPR016163">
    <property type="entry name" value="Ald_DH_C"/>
</dbReference>
<dbReference type="PIRSF" id="PIRSF036492">
    <property type="entry name" value="ALDH"/>
    <property type="match status" value="1"/>
</dbReference>
<evidence type="ECO:0000313" key="9">
    <source>
        <dbReference type="Proteomes" id="UP001206925"/>
    </source>
</evidence>
<keyword evidence="3" id="KW-0520">NAD</keyword>
<comment type="catalytic activity">
    <reaction evidence="4">
        <text>an aldehyde + NAD(+) + H2O = a carboxylate + NADH + 2 H(+)</text>
        <dbReference type="Rhea" id="RHEA:16185"/>
        <dbReference type="ChEBI" id="CHEBI:15377"/>
        <dbReference type="ChEBI" id="CHEBI:15378"/>
        <dbReference type="ChEBI" id="CHEBI:17478"/>
        <dbReference type="ChEBI" id="CHEBI:29067"/>
        <dbReference type="ChEBI" id="CHEBI:57540"/>
        <dbReference type="ChEBI" id="CHEBI:57945"/>
        <dbReference type="EC" id="1.2.1.3"/>
    </reaction>
</comment>
<dbReference type="GO" id="GO:0005737">
    <property type="term" value="C:cytoplasm"/>
    <property type="evidence" value="ECO:0007669"/>
    <property type="project" value="TreeGrafter"/>
</dbReference>
<protein>
    <recommendedName>
        <fullName evidence="5">Aldehyde dehydrogenase</fullName>
    </recommendedName>
</protein>
<dbReference type="InterPro" id="IPR012394">
    <property type="entry name" value="Aldehyde_DH_NAD(P)"/>
</dbReference>
<sequence>MMIDLESDIRELREVFNSGKTKESSWRIKQLHGLLRILEDREDDICKALKQDLGKHHVESYRDEIGTSVKSVNNALDNLKQWMAPQKKLGLTPDLVPWSNRPTQMKVVQEYSSKRIRLPIAAFPSRASLVPEPLGVVLIISSWNFPIGLSLEPLIGALAAGNAVVLKPSELAPMCSSLLAETIRDYLDNTAVKVMEGGSDLGERLLRYKFDKIFFTGSAHVGRLVMSAAAQHLTPVTLELGGKCPAVVDSFSSSRDNNIAAKRIVWGKFGLCAGQACIGIDYILTEKKYLPNLVESLKRYIKQCYGDDPNGSLSISKIVNKKHFSRLTNLLDDPVVKSSVVYGGSCDEESLFIEPTILVDPPLDAAIMTEEIFGPLLPVITLESIEDSVNFIKARPNPLALYAFTKNENLQKRLVSETSSGTLMFNEAILQYAVDTLPFGGVGGSGFGRYHGKFSFDNFSHEKAVIMRGFFIDIWFRYPPWTDRKLQLIKAGFRYDYLGVLLIALGLKSKA</sequence>
<dbReference type="InterPro" id="IPR016162">
    <property type="entry name" value="Ald_DH_N"/>
</dbReference>
<dbReference type="Proteomes" id="UP001206925">
    <property type="component" value="Unassembled WGS sequence"/>
</dbReference>
<evidence type="ECO:0000256" key="2">
    <source>
        <dbReference type="ARBA" id="ARBA00023002"/>
    </source>
</evidence>
<keyword evidence="9" id="KW-1185">Reference proteome</keyword>
<dbReference type="Gene3D" id="3.40.309.10">
    <property type="entry name" value="Aldehyde Dehydrogenase, Chain A, domain 2"/>
    <property type="match status" value="1"/>
</dbReference>
<dbReference type="Pfam" id="PF00171">
    <property type="entry name" value="Aldedh"/>
    <property type="match status" value="1"/>
</dbReference>
<comment type="caution">
    <text evidence="8">The sequence shown here is derived from an EMBL/GenBank/DDBJ whole genome shotgun (WGS) entry which is preliminary data.</text>
</comment>
<evidence type="ECO:0000256" key="6">
    <source>
        <dbReference type="PIRSR" id="PIRSR036492-1"/>
    </source>
</evidence>
<evidence type="ECO:0000256" key="4">
    <source>
        <dbReference type="ARBA" id="ARBA00049194"/>
    </source>
</evidence>
<dbReference type="AlphaFoldDB" id="A0AAD5G467"/>
<dbReference type="GO" id="GO:0004029">
    <property type="term" value="F:aldehyde dehydrogenase (NAD+) activity"/>
    <property type="evidence" value="ECO:0007669"/>
    <property type="project" value="UniProtKB-EC"/>
</dbReference>
<evidence type="ECO:0000256" key="1">
    <source>
        <dbReference type="ARBA" id="ARBA00009986"/>
    </source>
</evidence>
<dbReference type="Gene3D" id="3.40.605.10">
    <property type="entry name" value="Aldehyde Dehydrogenase, Chain A, domain 1"/>
    <property type="match status" value="2"/>
</dbReference>
<feature type="active site" evidence="6">
    <location>
        <position position="277"/>
    </location>
</feature>
<dbReference type="PANTHER" id="PTHR43570:SF34">
    <property type="entry name" value="ALDEHYDE DEHYDROGENASE"/>
    <property type="match status" value="1"/>
</dbReference>
<feature type="active site" evidence="6">
    <location>
        <position position="239"/>
    </location>
</feature>